<dbReference type="InterPro" id="IPR017518">
    <property type="entry name" value="CHP03084"/>
</dbReference>
<dbReference type="GO" id="GO:0046872">
    <property type="term" value="F:metal ion binding"/>
    <property type="evidence" value="ECO:0007669"/>
    <property type="project" value="InterPro"/>
</dbReference>
<dbReference type="EMBL" id="CP022603">
    <property type="protein sequence ID" value="ASV84912.1"/>
    <property type="molecule type" value="Genomic_DNA"/>
</dbReference>
<organism evidence="2 3">
    <name type="scientific">Ochrobactrum quorumnocens</name>
    <dbReference type="NCBI Taxonomy" id="271865"/>
    <lineage>
        <taxon>Bacteria</taxon>
        <taxon>Pseudomonadati</taxon>
        <taxon>Pseudomonadota</taxon>
        <taxon>Alphaproteobacteria</taxon>
        <taxon>Hyphomicrobiales</taxon>
        <taxon>Brucellaceae</taxon>
        <taxon>Brucella/Ochrobactrum group</taxon>
        <taxon>Ochrobactrum</taxon>
    </lineage>
</organism>
<evidence type="ECO:0000259" key="1">
    <source>
        <dbReference type="Pfam" id="PF11716"/>
    </source>
</evidence>
<dbReference type="NCBIfam" id="TIGR03084">
    <property type="entry name" value="TIGR03084 family metal-binding protein"/>
    <property type="match status" value="1"/>
</dbReference>
<dbReference type="Proteomes" id="UP000215256">
    <property type="component" value="Chromosome 2"/>
</dbReference>
<dbReference type="NCBIfam" id="TIGR03083">
    <property type="entry name" value="maleylpyruvate isomerase family mycothiol-dependent enzyme"/>
    <property type="match status" value="1"/>
</dbReference>
<evidence type="ECO:0000313" key="2">
    <source>
        <dbReference type="EMBL" id="ASV84912.1"/>
    </source>
</evidence>
<dbReference type="RefSeq" id="WP_095445533.1">
    <property type="nucleotide sequence ID" value="NZ_CP022603.1"/>
</dbReference>
<dbReference type="OrthoDB" id="113180at2"/>
<dbReference type="AlphaFoldDB" id="A0A248UE67"/>
<dbReference type="SUPFAM" id="SSF109854">
    <property type="entry name" value="DinB/YfiT-like putative metalloenzymes"/>
    <property type="match status" value="1"/>
</dbReference>
<dbReference type="Gene3D" id="1.20.120.450">
    <property type="entry name" value="dinb family like domain"/>
    <property type="match status" value="1"/>
</dbReference>
<dbReference type="InterPro" id="IPR034660">
    <property type="entry name" value="DinB/YfiT-like"/>
</dbReference>
<evidence type="ECO:0000313" key="3">
    <source>
        <dbReference type="Proteomes" id="UP000215256"/>
    </source>
</evidence>
<feature type="domain" description="Mycothiol-dependent maleylpyruvate isomerase metal-binding" evidence="1">
    <location>
        <begin position="28"/>
        <end position="144"/>
    </location>
</feature>
<reference evidence="2 3" key="1">
    <citation type="submission" date="2017-07" db="EMBL/GenBank/DDBJ databases">
        <title>Phylogenetic study on the rhizospheric bacterium Ochrobactrum sp. A44.</title>
        <authorList>
            <person name="Krzyzanowska D.M."/>
            <person name="Ossowicki A."/>
            <person name="Rajewska M."/>
            <person name="Maciag T."/>
            <person name="Kaczynski Z."/>
            <person name="Czerwicka M."/>
            <person name="Jafra S."/>
        </authorList>
    </citation>
    <scope>NUCLEOTIDE SEQUENCE [LARGE SCALE GENOMIC DNA]</scope>
    <source>
        <strain evidence="2 3">A44</strain>
    </source>
</reference>
<proteinExistence type="predicted"/>
<gene>
    <name evidence="2" type="ORF">CES85_5716</name>
</gene>
<dbReference type="KEGG" id="och:CES85_5716"/>
<dbReference type="InterPro" id="IPR017517">
    <property type="entry name" value="Maleyloyr_isom"/>
</dbReference>
<protein>
    <recommendedName>
        <fullName evidence="1">Mycothiol-dependent maleylpyruvate isomerase metal-binding domain-containing protein</fullName>
    </recommendedName>
</protein>
<sequence length="285" mass="31946">MNEAVDFHEESRGLHKLLDGKMEILQHLPTQFKQWTIADIVRHLHAWNLAALLTTRSAVDFETYFTRARPYIEQQNVRQFERGEFGGLYGAGLLEEWWLGAEQVTATFRSIDPRQRLSWGGPSMSARSCISARLMETWAHGQAIYDLLGIERQETDRIKSIAVLGMNTFGWSFSVKGIEPPAQRPSVRLTAPSGAEWAWINEHSEDAICGDAVAFCQVVTQTRNIADTSLLVVGSDAKRWMDIAQCFAGPPSYPPLPGTRRYKAAEDVFPVDAWPSGGFGTERGM</sequence>
<accession>A0A248UE67</accession>
<dbReference type="Pfam" id="PF11716">
    <property type="entry name" value="MDMPI_N"/>
    <property type="match status" value="1"/>
</dbReference>
<name>A0A248UE67_9HYPH</name>
<dbReference type="InterPro" id="IPR024344">
    <property type="entry name" value="MDMPI_metal-binding"/>
</dbReference>